<organism evidence="1 2">
    <name type="scientific">Opitutus terrae (strain DSM 11246 / JCM 15787 / PB90-1)</name>
    <dbReference type="NCBI Taxonomy" id="452637"/>
    <lineage>
        <taxon>Bacteria</taxon>
        <taxon>Pseudomonadati</taxon>
        <taxon>Verrucomicrobiota</taxon>
        <taxon>Opitutia</taxon>
        <taxon>Opitutales</taxon>
        <taxon>Opitutaceae</taxon>
        <taxon>Opitutus</taxon>
    </lineage>
</organism>
<name>B1ZRL4_OPITP</name>
<dbReference type="Gene3D" id="1.10.10.10">
    <property type="entry name" value="Winged helix-like DNA-binding domain superfamily/Winged helix DNA-binding domain"/>
    <property type="match status" value="1"/>
</dbReference>
<dbReference type="GO" id="GO:0006352">
    <property type="term" value="P:DNA-templated transcription initiation"/>
    <property type="evidence" value="ECO:0007669"/>
    <property type="project" value="InterPro"/>
</dbReference>
<dbReference type="SUPFAM" id="SSF88946">
    <property type="entry name" value="Sigma2 domain of RNA polymerase sigma factors"/>
    <property type="match status" value="1"/>
</dbReference>
<accession>B1ZRL4</accession>
<sequence>MLKPGIHRRLSAADVDRLLAHRAAFHGLLTQQLGCPVAAEDLMQGSLAAALNRCDSMRRGESMVGWFYRVLGLAVTNRTSGSPAAGGRMQRLRQKAGTHRAISTELDTVVGGCFQCVLGALRPRYAEAIRRIDLRGEPAVLVAHEMGISVPTLCVVLHRARIALRRHLAFVCEGSLGGRPSVANAPKGSEVRAK</sequence>
<dbReference type="KEGG" id="ote:Oter_4393"/>
<dbReference type="SUPFAM" id="SSF88659">
    <property type="entry name" value="Sigma3 and sigma4 domains of RNA polymerase sigma factors"/>
    <property type="match status" value="1"/>
</dbReference>
<dbReference type="InterPro" id="IPR013325">
    <property type="entry name" value="RNA_pol_sigma_r2"/>
</dbReference>
<dbReference type="EMBL" id="CP001032">
    <property type="protein sequence ID" value="ACB77664.1"/>
    <property type="molecule type" value="Genomic_DNA"/>
</dbReference>
<reference evidence="1 2" key="1">
    <citation type="journal article" date="2011" name="J. Bacteriol.">
        <title>Genome sequence of the verrucomicrobium Opitutus terrae PB90-1, an abundant inhabitant of rice paddy soil ecosystems.</title>
        <authorList>
            <person name="van Passel M.W."/>
            <person name="Kant R."/>
            <person name="Palva A."/>
            <person name="Copeland A."/>
            <person name="Lucas S."/>
            <person name="Lapidus A."/>
            <person name="Glavina del Rio T."/>
            <person name="Pitluck S."/>
            <person name="Goltsman E."/>
            <person name="Clum A."/>
            <person name="Sun H."/>
            <person name="Schmutz J."/>
            <person name="Larimer F.W."/>
            <person name="Land M.L."/>
            <person name="Hauser L."/>
            <person name="Kyrpides N."/>
            <person name="Mikhailova N."/>
            <person name="Richardson P.P."/>
            <person name="Janssen P.H."/>
            <person name="de Vos W.M."/>
            <person name="Smidt H."/>
        </authorList>
    </citation>
    <scope>NUCLEOTIDE SEQUENCE [LARGE SCALE GENOMIC DNA]</scope>
    <source>
        <strain evidence="2">DSM 11246 / JCM 15787 / PB90-1</strain>
    </source>
</reference>
<keyword evidence="2" id="KW-1185">Reference proteome</keyword>
<proteinExistence type="predicted"/>
<dbReference type="STRING" id="452637.Oter_4393"/>
<evidence type="ECO:0000313" key="2">
    <source>
        <dbReference type="Proteomes" id="UP000007013"/>
    </source>
</evidence>
<dbReference type="AlphaFoldDB" id="B1ZRL4"/>
<evidence type="ECO:0000313" key="1">
    <source>
        <dbReference type="EMBL" id="ACB77664.1"/>
    </source>
</evidence>
<dbReference type="Proteomes" id="UP000007013">
    <property type="component" value="Chromosome"/>
</dbReference>
<dbReference type="HOGENOM" id="CLU_047691_1_3_0"/>
<gene>
    <name evidence="1" type="ordered locus">Oter_4393</name>
</gene>
<dbReference type="InterPro" id="IPR013324">
    <property type="entry name" value="RNA_pol_sigma_r3/r4-like"/>
</dbReference>
<protein>
    <submittedName>
        <fullName evidence="1">RNA polymerase, sigma-24 subunit, ECF subfamily</fullName>
    </submittedName>
</protein>
<dbReference type="GO" id="GO:0003700">
    <property type="term" value="F:DNA-binding transcription factor activity"/>
    <property type="evidence" value="ECO:0007669"/>
    <property type="project" value="InterPro"/>
</dbReference>
<dbReference type="InterPro" id="IPR036388">
    <property type="entry name" value="WH-like_DNA-bd_sf"/>
</dbReference>
<dbReference type="eggNOG" id="COG1595">
    <property type="taxonomic scope" value="Bacteria"/>
</dbReference>